<gene>
    <name evidence="11" type="ORF">V6N11_006139</name>
</gene>
<dbReference type="EMBL" id="JBBPBN010000021">
    <property type="protein sequence ID" value="KAK9015009.1"/>
    <property type="molecule type" value="Genomic_DNA"/>
</dbReference>
<dbReference type="PANTHER" id="PTHR13466:SF0">
    <property type="entry name" value="SMP-LTD DOMAIN-CONTAINING PROTEIN"/>
    <property type="match status" value="1"/>
</dbReference>
<keyword evidence="7" id="KW-0446">Lipid-binding</keyword>
<protein>
    <recommendedName>
        <fullName evidence="10">SMP-LTD domain-containing protein</fullName>
    </recommendedName>
</protein>
<evidence type="ECO:0000256" key="4">
    <source>
        <dbReference type="ARBA" id="ARBA00022824"/>
    </source>
</evidence>
<keyword evidence="2" id="KW-0813">Transport</keyword>
<evidence type="ECO:0000256" key="1">
    <source>
        <dbReference type="ARBA" id="ARBA00004586"/>
    </source>
</evidence>
<feature type="region of interest" description="Disordered" evidence="9">
    <location>
        <begin position="245"/>
        <end position="268"/>
    </location>
</feature>
<feature type="compositionally biased region" description="Polar residues" evidence="9">
    <location>
        <begin position="256"/>
        <end position="268"/>
    </location>
</feature>
<proteinExistence type="predicted"/>
<dbReference type="CDD" id="cd21675">
    <property type="entry name" value="SMP_TEX2"/>
    <property type="match status" value="1"/>
</dbReference>
<dbReference type="Pfam" id="PF23065">
    <property type="entry name" value="PH_SMPa"/>
    <property type="match status" value="2"/>
</dbReference>
<evidence type="ECO:0000256" key="8">
    <source>
        <dbReference type="ARBA" id="ARBA00023136"/>
    </source>
</evidence>
<evidence type="ECO:0000256" key="3">
    <source>
        <dbReference type="ARBA" id="ARBA00022692"/>
    </source>
</evidence>
<keyword evidence="8" id="KW-0472">Membrane</keyword>
<feature type="compositionally biased region" description="Polar residues" evidence="9">
    <location>
        <begin position="649"/>
        <end position="665"/>
    </location>
</feature>
<feature type="region of interest" description="Disordered" evidence="9">
    <location>
        <begin position="742"/>
        <end position="761"/>
    </location>
</feature>
<dbReference type="InterPro" id="IPR031468">
    <property type="entry name" value="SMP_LBD"/>
</dbReference>
<evidence type="ECO:0000259" key="10">
    <source>
        <dbReference type="PROSITE" id="PS51847"/>
    </source>
</evidence>
<dbReference type="PANTHER" id="PTHR13466">
    <property type="entry name" value="TEX2 PROTEIN-RELATED"/>
    <property type="match status" value="1"/>
</dbReference>
<sequence length="795" mass="89157">MEILENRGFGRIQRKIKRENDAAAARKSQHSPDSICSSMQGVVWVLDSEKISSKEQKRKRDVIIEVSPVRKHAKIQDQYLTLTSSDSSCIFIPLKGCIIQAVSATNLPSRKCQTCRHIPASEIDIQVNVTQFDVSFNQAKRYPIKVESNSSLYNGSKIIYLYLETAWDKETWCKGLRLASCEDHEKINWFTKLDVDFQAYSALLRAGYSSFMKPSLGFSSEPMDKGSKSDGSISKVKLFWKRLSKKNSKPSDRKGNSSNQNPFQESVSNKVLNSKQHSFQESVSNKMLNSKQHSFQESVSNKVLNSKHHSFQESVSNKVLNCSTEENMAFTPPQGIPRSASQSGASDADSEHDKLNNDEGILCWNLLISRVFFDIKASAALKSSLQARIQRTLSSVRTPNYIGEVICSNIDIGNLPPYIHAMRLLGSDMNEVSAFEVDTEYCGGALIDVETRIEVRDQDFQKGIVDTNSEPNSVENMSSDLLEGFEHFGQQLDLHKEDIIDSKIDIEKGSKATSGSGLKSVLNNIAKQVSQVPLTLSVKVVSLRGTLRLYIRPPPSDQLWFGFTSMPDIEFAVESSVGDHKITNGHIALFLINRFKAAIRETMVLPNCESALIPWMIAEKDDWIPGNVAPYIWLQEGCFDKREAPAPQVTESKANETSGSASNSDIESKDSIPPTVTYSTATLSKNSMTVLSSSPSYRSVHDLATPHCTTEIAQDRRHRNLEGATSLPSLYTRSMREYGRHNEGCDSDWGPKMGRKSKLRDFKKKMGEKFGEKKRHMEEKSRNFVEKMKNKDKET</sequence>
<feature type="region of interest" description="Disordered" evidence="9">
    <location>
        <begin position="328"/>
        <end position="352"/>
    </location>
</feature>
<keyword evidence="3" id="KW-0812">Transmembrane</keyword>
<evidence type="ECO:0000256" key="2">
    <source>
        <dbReference type="ARBA" id="ARBA00022448"/>
    </source>
</evidence>
<comment type="caution">
    <text evidence="11">The sequence shown here is derived from an EMBL/GenBank/DDBJ whole genome shotgun (WGS) entry which is preliminary data.</text>
</comment>
<accession>A0ABR2RQI0</accession>
<dbReference type="Proteomes" id="UP001396334">
    <property type="component" value="Unassembled WGS sequence"/>
</dbReference>
<evidence type="ECO:0000256" key="9">
    <source>
        <dbReference type="SAM" id="MobiDB-lite"/>
    </source>
</evidence>
<feature type="region of interest" description="Disordered" evidence="9">
    <location>
        <begin position="644"/>
        <end position="673"/>
    </location>
</feature>
<keyword evidence="12" id="KW-1185">Reference proteome</keyword>
<evidence type="ECO:0000313" key="12">
    <source>
        <dbReference type="Proteomes" id="UP001396334"/>
    </source>
</evidence>
<dbReference type="PROSITE" id="PS51847">
    <property type="entry name" value="SMP"/>
    <property type="match status" value="1"/>
</dbReference>
<name>A0ABR2RQI0_9ROSI</name>
<dbReference type="InterPro" id="IPR057080">
    <property type="entry name" value="PH_SMPa"/>
</dbReference>
<comment type="subcellular location">
    <subcellularLocation>
        <location evidence="1">Endoplasmic reticulum membrane</location>
    </subcellularLocation>
</comment>
<evidence type="ECO:0000256" key="7">
    <source>
        <dbReference type="ARBA" id="ARBA00023121"/>
    </source>
</evidence>
<reference evidence="11 12" key="1">
    <citation type="journal article" date="2024" name="G3 (Bethesda)">
        <title>Genome assembly of Hibiscus sabdariffa L. provides insights into metabolisms of medicinal natural products.</title>
        <authorList>
            <person name="Kim T."/>
        </authorList>
    </citation>
    <scope>NUCLEOTIDE SEQUENCE [LARGE SCALE GENOMIC DNA]</scope>
    <source>
        <strain evidence="11">TK-2024</strain>
        <tissue evidence="11">Old leaves</tissue>
    </source>
</reference>
<keyword evidence="5" id="KW-1133">Transmembrane helix</keyword>
<feature type="domain" description="SMP-LTD" evidence="10">
    <location>
        <begin position="357"/>
        <end position="614"/>
    </location>
</feature>
<keyword evidence="4" id="KW-0256">Endoplasmic reticulum</keyword>
<evidence type="ECO:0000256" key="5">
    <source>
        <dbReference type="ARBA" id="ARBA00022989"/>
    </source>
</evidence>
<feature type="region of interest" description="Disordered" evidence="9">
    <location>
        <begin position="766"/>
        <end position="795"/>
    </location>
</feature>
<evidence type="ECO:0000256" key="6">
    <source>
        <dbReference type="ARBA" id="ARBA00023055"/>
    </source>
</evidence>
<evidence type="ECO:0000313" key="11">
    <source>
        <dbReference type="EMBL" id="KAK9015009.1"/>
    </source>
</evidence>
<organism evidence="11 12">
    <name type="scientific">Hibiscus sabdariffa</name>
    <name type="common">roselle</name>
    <dbReference type="NCBI Taxonomy" id="183260"/>
    <lineage>
        <taxon>Eukaryota</taxon>
        <taxon>Viridiplantae</taxon>
        <taxon>Streptophyta</taxon>
        <taxon>Embryophyta</taxon>
        <taxon>Tracheophyta</taxon>
        <taxon>Spermatophyta</taxon>
        <taxon>Magnoliopsida</taxon>
        <taxon>eudicotyledons</taxon>
        <taxon>Gunneridae</taxon>
        <taxon>Pentapetalae</taxon>
        <taxon>rosids</taxon>
        <taxon>malvids</taxon>
        <taxon>Malvales</taxon>
        <taxon>Malvaceae</taxon>
        <taxon>Malvoideae</taxon>
        <taxon>Hibiscus</taxon>
    </lineage>
</organism>
<keyword evidence="6" id="KW-0445">Lipid transport</keyword>